<gene>
    <name evidence="2" type="ORF">GPM918_LOCUS30300</name>
    <name evidence="1" type="ORF">OVA965_LOCUS22547</name>
    <name evidence="4" type="ORF">SRO942_LOCUS30911</name>
    <name evidence="3" type="ORF">TMI583_LOCUS23260</name>
</gene>
<evidence type="ECO:0000313" key="5">
    <source>
        <dbReference type="Proteomes" id="UP000663829"/>
    </source>
</evidence>
<dbReference type="Proteomes" id="UP000677228">
    <property type="component" value="Unassembled WGS sequence"/>
</dbReference>
<comment type="caution">
    <text evidence="2">The sequence shown here is derived from an EMBL/GenBank/DDBJ whole genome shotgun (WGS) entry which is preliminary data.</text>
</comment>
<evidence type="ECO:0000313" key="3">
    <source>
        <dbReference type="EMBL" id="CAF3981888.1"/>
    </source>
</evidence>
<dbReference type="Proteomes" id="UP000663829">
    <property type="component" value="Unassembled WGS sequence"/>
</dbReference>
<accession>A0A815GG88</accession>
<proteinExistence type="predicted"/>
<sequence length="396" mass="47108">MHVDLSQNMSRVDFTYNFDHIILPRYDQVFSLTLSNRNKIDAVHLPIIKRFTNLTTLILIDIDTKNSLESLLLPLESLQIVKIPEISSQNLNLLNVLNITSLTVIICDINIFYYLNSTIKSLTVQRFSNKLDKKRQSAIVENNLTYLDITLEQRDWSDIEFILQHLIGRKLKHFLLKTNNFSTDFDLQTRFLSWLNDSCNIEVFIEAGIGDHEVSIAKFQNYYDIESRTFCIHSLPYPLNHLNMKWCKDDRLNYDRVKRIKLIIDKYYQNYKCNGKFPNVNQIEFSMHWSIWKTNIDQYSTLIDQLFFPFPLHNIQTLKLDEFKQSRSKRSYYSEQLLFEMLKRMPNLKNLTFFPSRNLDQMVNVLERQRINKIEEIEFPARQPTDVDLSPLRDLP</sequence>
<dbReference type="EMBL" id="CAJOBA010034289">
    <property type="protein sequence ID" value="CAF3981888.1"/>
    <property type="molecule type" value="Genomic_DNA"/>
</dbReference>
<dbReference type="EMBL" id="CAJNOQ010014264">
    <property type="protein sequence ID" value="CAF1338248.1"/>
    <property type="molecule type" value="Genomic_DNA"/>
</dbReference>
<dbReference type="EMBL" id="CAJNOK010012766">
    <property type="protein sequence ID" value="CAF1170549.1"/>
    <property type="molecule type" value="Genomic_DNA"/>
</dbReference>
<evidence type="ECO:0000313" key="1">
    <source>
        <dbReference type="EMBL" id="CAF1170549.1"/>
    </source>
</evidence>
<evidence type="ECO:0000313" key="4">
    <source>
        <dbReference type="EMBL" id="CAF4197176.1"/>
    </source>
</evidence>
<reference evidence="2" key="1">
    <citation type="submission" date="2021-02" db="EMBL/GenBank/DDBJ databases">
        <authorList>
            <person name="Nowell W R."/>
        </authorList>
    </citation>
    <scope>NUCLEOTIDE SEQUENCE</scope>
</reference>
<organism evidence="2 5">
    <name type="scientific">Didymodactylos carnosus</name>
    <dbReference type="NCBI Taxonomy" id="1234261"/>
    <lineage>
        <taxon>Eukaryota</taxon>
        <taxon>Metazoa</taxon>
        <taxon>Spiralia</taxon>
        <taxon>Gnathifera</taxon>
        <taxon>Rotifera</taxon>
        <taxon>Eurotatoria</taxon>
        <taxon>Bdelloidea</taxon>
        <taxon>Philodinida</taxon>
        <taxon>Philodinidae</taxon>
        <taxon>Didymodactylos</taxon>
    </lineage>
</organism>
<dbReference type="Proteomes" id="UP000682733">
    <property type="component" value="Unassembled WGS sequence"/>
</dbReference>
<name>A0A815GG88_9BILA</name>
<dbReference type="AlphaFoldDB" id="A0A815GG88"/>
<protein>
    <submittedName>
        <fullName evidence="2">Uncharacterized protein</fullName>
    </submittedName>
</protein>
<dbReference type="Proteomes" id="UP000681722">
    <property type="component" value="Unassembled WGS sequence"/>
</dbReference>
<keyword evidence="5" id="KW-1185">Reference proteome</keyword>
<evidence type="ECO:0000313" key="2">
    <source>
        <dbReference type="EMBL" id="CAF1338248.1"/>
    </source>
</evidence>
<dbReference type="EMBL" id="CAJOBC010057201">
    <property type="protein sequence ID" value="CAF4197176.1"/>
    <property type="molecule type" value="Genomic_DNA"/>
</dbReference>